<comment type="caution">
    <text evidence="1">The sequence shown here is derived from an EMBL/GenBank/DDBJ whole genome shotgun (WGS) entry which is preliminary data.</text>
</comment>
<reference evidence="1" key="1">
    <citation type="submission" date="2021-01" db="EMBL/GenBank/DDBJ databases">
        <authorList>
            <consortium name="Genoscope - CEA"/>
            <person name="William W."/>
        </authorList>
    </citation>
    <scope>NUCLEOTIDE SEQUENCE</scope>
</reference>
<keyword evidence="2" id="KW-1185">Reference proteome</keyword>
<dbReference type="AlphaFoldDB" id="A0A8S1R735"/>
<protein>
    <recommendedName>
        <fullName evidence="3">SP-RING-type domain-containing protein</fullName>
    </recommendedName>
</protein>
<gene>
    <name evidence="1" type="ORF">PSON_ATCC_30995.1.T1420116</name>
</gene>
<name>A0A8S1R735_9CILI</name>
<evidence type="ECO:0000313" key="2">
    <source>
        <dbReference type="Proteomes" id="UP000692954"/>
    </source>
</evidence>
<organism evidence="1 2">
    <name type="scientific">Paramecium sonneborni</name>
    <dbReference type="NCBI Taxonomy" id="65129"/>
    <lineage>
        <taxon>Eukaryota</taxon>
        <taxon>Sar</taxon>
        <taxon>Alveolata</taxon>
        <taxon>Ciliophora</taxon>
        <taxon>Intramacronucleata</taxon>
        <taxon>Oligohymenophorea</taxon>
        <taxon>Peniculida</taxon>
        <taxon>Parameciidae</taxon>
        <taxon>Paramecium</taxon>
    </lineage>
</organism>
<evidence type="ECO:0008006" key="3">
    <source>
        <dbReference type="Google" id="ProtNLM"/>
    </source>
</evidence>
<accession>A0A8S1R735</accession>
<dbReference type="OrthoDB" id="307506at2759"/>
<proteinExistence type="predicted"/>
<dbReference type="EMBL" id="CAJJDN010000142">
    <property type="protein sequence ID" value="CAD8123104.1"/>
    <property type="molecule type" value="Genomic_DNA"/>
</dbReference>
<dbReference type="Proteomes" id="UP000692954">
    <property type="component" value="Unassembled WGS sequence"/>
</dbReference>
<evidence type="ECO:0000313" key="1">
    <source>
        <dbReference type="EMBL" id="CAD8123104.1"/>
    </source>
</evidence>
<sequence length="756" mass="90632">MNQNSFYDQVHPQLKSSVFDSHMLIDREEKKRYQEPVVTKDCVNHPKFCFEKKEAIQQIMLTKVYKCPICHKIAKNENDLIQDWRSQAYREFNQYITEVTVIIGIMVNKYVRKQARYQKFFMEDVYQKELKNMFDRISQENSINFLMKNNLSGSQDQQKKIQFWSFCLLDRVKITIPVRIMGCKHYECYELTSLLFYQQQNYKKKQFLECTQPGCSNRLKIAHLDYTTIDKTHNLNNVNQTQNNAAQVYGEWNSNYQVHIEEEKQKILDVQALFDGIQIDLDLLNAIKRSHPSSYKFYYNQGTQKIEEDVQIINNKYIDPLIEKYYQSNKELQQRQQFDDFQNSILQSAISVSQGDLLVEDKQLGKKIALYKYRNYKVKMVDLLTNKIIEYPVRCKFCTDLSVCMDMRSYIADFTYQKKMFPNKNYTCPLCKTQQKSILIKATIQSNIYLDSNMLSYMFKDMSYTQGTQVFEYKGQQYMLQEFMDRQKIRREDYIGNLIEFKQLFCIRNPKLRIKEPLVLSKCPQKNVVDFSTFYDELKKIDFDIENKGLTLCKCQSCNSNPIWTITGNIHFHEPFYEALNKFYKLDNYTQLKKFTYKFQKTEEKSYIKEDRMKKNEKKIKLIQLNQTEENYDKHKQQTILLRKINQFRNPIQIQEFFSKDRFINCQNDREYQKLFSKNYFSGYQYEIEQILQNMDGAEITYEKNGIHLDSNRIIQKVNSNIDNQLNEQQFKANQLSVQMSIDNLKVSKEPFNNFS</sequence>